<feature type="region of interest" description="Disordered" evidence="1">
    <location>
        <begin position="70"/>
        <end position="89"/>
    </location>
</feature>
<gene>
    <name evidence="2" type="ORF">UF66_1012</name>
</gene>
<comment type="caution">
    <text evidence="2">The sequence shown here is derived from an EMBL/GenBank/DDBJ whole genome shotgun (WGS) entry which is preliminary data.</text>
</comment>
<name>A0A0M2NTV5_STACC</name>
<protein>
    <submittedName>
        <fullName evidence="2">Phage protein</fullName>
    </submittedName>
</protein>
<reference evidence="2 3" key="1">
    <citation type="submission" date="2015-03" db="EMBL/GenBank/DDBJ databases">
        <title>Genome Assembly of Staphylococcus cohnii subsp. cohnii strain G22B2.</title>
        <authorList>
            <person name="Nair G."/>
            <person name="Kaur G."/>
            <person name="Khatri I."/>
            <person name="Singh N.K."/>
            <person name="Sathyabama S."/>
            <person name="Maurya S.K."/>
            <person name="Subramanian S."/>
            <person name="Agrewala J.N."/>
            <person name="Mayilraj S."/>
        </authorList>
    </citation>
    <scope>NUCLEOTIDE SEQUENCE [LARGE SCALE GENOMIC DNA]</scope>
    <source>
        <strain evidence="2 3">G22B2</strain>
    </source>
</reference>
<proteinExistence type="predicted"/>
<feature type="compositionally biased region" description="Basic and acidic residues" evidence="1">
    <location>
        <begin position="72"/>
        <end position="89"/>
    </location>
</feature>
<dbReference type="PATRIC" id="fig|74704.6.peg.1038"/>
<sequence>MPMTKKEAFHIIEVISNVYNMELNDTKFNLWIQFLTEGGDYEPTMKTAKKYIKDGNVYPPKIPNIMRASPKLMKEDKLDDETKEHRWRMENDPEYVERRKKALDAFKQKVQEYNSRGDDYVE</sequence>
<dbReference type="Gene3D" id="1.10.8.200">
    <property type="entry name" value="Replisome organizer (g39p helicase loader/inhibitor protein)"/>
    <property type="match status" value="1"/>
</dbReference>
<evidence type="ECO:0000313" key="2">
    <source>
        <dbReference type="EMBL" id="KKI63156.1"/>
    </source>
</evidence>
<organism evidence="2 3">
    <name type="scientific">Staphylococcus cohnii subsp. cohnii</name>
    <dbReference type="NCBI Taxonomy" id="74704"/>
    <lineage>
        <taxon>Bacteria</taxon>
        <taxon>Bacillati</taxon>
        <taxon>Bacillota</taxon>
        <taxon>Bacilli</taxon>
        <taxon>Bacillales</taxon>
        <taxon>Staphylococcaceae</taxon>
        <taxon>Staphylococcus</taxon>
        <taxon>Staphylococcus cohnii species complex</taxon>
    </lineage>
</organism>
<dbReference type="Proteomes" id="UP000034455">
    <property type="component" value="Unassembled WGS sequence"/>
</dbReference>
<dbReference type="EMBL" id="LAKJ01000018">
    <property type="protein sequence ID" value="KKI63156.1"/>
    <property type="molecule type" value="Genomic_DNA"/>
</dbReference>
<accession>A0A0M2NTV5</accession>
<dbReference type="AlphaFoldDB" id="A0A0M2NTV5"/>
<dbReference type="RefSeq" id="WP_046467779.1">
    <property type="nucleotide sequence ID" value="NZ_LAKJ01000018.1"/>
</dbReference>
<evidence type="ECO:0000313" key="3">
    <source>
        <dbReference type="Proteomes" id="UP000034455"/>
    </source>
</evidence>
<evidence type="ECO:0000256" key="1">
    <source>
        <dbReference type="SAM" id="MobiDB-lite"/>
    </source>
</evidence>